<dbReference type="InterPro" id="IPR013783">
    <property type="entry name" value="Ig-like_fold"/>
</dbReference>
<proteinExistence type="inferred from homology"/>
<dbReference type="GO" id="GO:0019901">
    <property type="term" value="F:protein kinase binding"/>
    <property type="evidence" value="ECO:0007669"/>
    <property type="project" value="TreeGrafter"/>
</dbReference>
<evidence type="ECO:0000256" key="1">
    <source>
        <dbReference type="ARBA" id="ARBA00010926"/>
    </source>
</evidence>
<dbReference type="InterPro" id="IPR032640">
    <property type="entry name" value="AMPK1_CBM"/>
</dbReference>
<dbReference type="SMART" id="SM01010">
    <property type="entry name" value="AMPKBI"/>
    <property type="match status" value="1"/>
</dbReference>
<evidence type="ECO:0000313" key="4">
    <source>
        <dbReference type="EMBL" id="CDR49163.1"/>
    </source>
</evidence>
<feature type="compositionally biased region" description="Low complexity" evidence="2">
    <location>
        <begin position="73"/>
        <end position="93"/>
    </location>
</feature>
<accession>A0A061BMF4</accession>
<dbReference type="EMBL" id="LK052958">
    <property type="protein sequence ID" value="CDR49163.1"/>
    <property type="molecule type" value="Genomic_DNA"/>
</dbReference>
<dbReference type="Pfam" id="PF04739">
    <property type="entry name" value="AMPKBI"/>
    <property type="match status" value="1"/>
</dbReference>
<feature type="compositionally biased region" description="Low complexity" evidence="2">
    <location>
        <begin position="26"/>
        <end position="40"/>
    </location>
</feature>
<reference evidence="4" key="1">
    <citation type="journal article" date="2014" name="Genome Announc.">
        <title>Draft genome sequence of Rhodosporidium toruloides CECT1137, an oleaginous yeast of biotechnological interest.</title>
        <authorList>
            <person name="Morin N."/>
            <person name="Calcas X."/>
            <person name="Devillers H."/>
            <person name="Durrens P."/>
            <person name="Sherman D.J."/>
            <person name="Nicaud J.-M."/>
            <person name="Neuveglise C."/>
        </authorList>
    </citation>
    <scope>NUCLEOTIDE SEQUENCE</scope>
    <source>
        <strain evidence="4">CECT1137</strain>
    </source>
</reference>
<dbReference type="CDD" id="cd02859">
    <property type="entry name" value="E_set_AMPKbeta_like_N"/>
    <property type="match status" value="1"/>
</dbReference>
<feature type="compositionally biased region" description="Polar residues" evidence="2">
    <location>
        <begin position="1"/>
        <end position="12"/>
    </location>
</feature>
<dbReference type="InterPro" id="IPR050827">
    <property type="entry name" value="CRP1_MDG1_kinase"/>
</dbReference>
<dbReference type="AlphaFoldDB" id="A0A061BMF4"/>
<feature type="compositionally biased region" description="Basic and acidic residues" evidence="2">
    <location>
        <begin position="291"/>
        <end position="314"/>
    </location>
</feature>
<dbReference type="InterPro" id="IPR006828">
    <property type="entry name" value="ASC_dom"/>
</dbReference>
<feature type="compositionally biased region" description="Polar residues" evidence="2">
    <location>
        <begin position="417"/>
        <end position="437"/>
    </location>
</feature>
<name>A0A061BMF4_RHOTO</name>
<evidence type="ECO:0000256" key="2">
    <source>
        <dbReference type="SAM" id="MobiDB-lite"/>
    </source>
</evidence>
<dbReference type="InterPro" id="IPR037256">
    <property type="entry name" value="ASC_dom_sf"/>
</dbReference>
<feature type="compositionally biased region" description="Low complexity" evidence="2">
    <location>
        <begin position="379"/>
        <end position="389"/>
    </location>
</feature>
<organism evidence="4">
    <name type="scientific">Rhodotorula toruloides</name>
    <name type="common">Yeast</name>
    <name type="synonym">Rhodosporidium toruloides</name>
    <dbReference type="NCBI Taxonomy" id="5286"/>
    <lineage>
        <taxon>Eukaryota</taxon>
        <taxon>Fungi</taxon>
        <taxon>Dikarya</taxon>
        <taxon>Basidiomycota</taxon>
        <taxon>Pucciniomycotina</taxon>
        <taxon>Microbotryomycetes</taxon>
        <taxon>Sporidiobolales</taxon>
        <taxon>Sporidiobolaceae</taxon>
        <taxon>Rhodotorula</taxon>
    </lineage>
</organism>
<comment type="similarity">
    <text evidence="1">Belongs to the 5'-AMP-activated protein kinase beta subunit family.</text>
</comment>
<dbReference type="InterPro" id="IPR014756">
    <property type="entry name" value="Ig_E-set"/>
</dbReference>
<dbReference type="PANTHER" id="PTHR10343">
    <property type="entry name" value="5'-AMP-ACTIVATED PROTEIN KINASE , BETA SUBUNIT"/>
    <property type="match status" value="1"/>
</dbReference>
<feature type="region of interest" description="Disordered" evidence="2">
    <location>
        <begin position="254"/>
        <end position="438"/>
    </location>
</feature>
<dbReference type="SUPFAM" id="SSF81296">
    <property type="entry name" value="E set domains"/>
    <property type="match status" value="1"/>
</dbReference>
<dbReference type="GO" id="GO:0005634">
    <property type="term" value="C:nucleus"/>
    <property type="evidence" value="ECO:0007669"/>
    <property type="project" value="TreeGrafter"/>
</dbReference>
<protein>
    <submittedName>
        <fullName evidence="4">RHTO0S23e02014g1_1</fullName>
    </submittedName>
</protein>
<gene>
    <name evidence="4" type="ORF">RHTO0S_23e02014g</name>
</gene>
<dbReference type="SUPFAM" id="SSF160219">
    <property type="entry name" value="AMPKBI-like"/>
    <property type="match status" value="1"/>
</dbReference>
<dbReference type="OrthoDB" id="531008at2759"/>
<feature type="domain" description="Association with the SNF1 complex (ASC)" evidence="3">
    <location>
        <begin position="669"/>
        <end position="799"/>
    </location>
</feature>
<dbReference type="GO" id="GO:0031588">
    <property type="term" value="C:nucleotide-activated protein kinase complex"/>
    <property type="evidence" value="ECO:0007669"/>
    <property type="project" value="TreeGrafter"/>
</dbReference>
<dbReference type="GO" id="GO:0005737">
    <property type="term" value="C:cytoplasm"/>
    <property type="evidence" value="ECO:0007669"/>
    <property type="project" value="TreeGrafter"/>
</dbReference>
<feature type="compositionally biased region" description="Low complexity" evidence="2">
    <location>
        <begin position="316"/>
        <end position="336"/>
    </location>
</feature>
<evidence type="ECO:0000259" key="3">
    <source>
        <dbReference type="SMART" id="SM01010"/>
    </source>
</evidence>
<sequence>MGNNASTPSTPSVGGAPGSGLDRGGSRSSRNSPRSRNIPLPGGGEERFHGTSRTPSKRKKHIELPDVSGGSSGQPSRSSSISHHPQPSPSTLSQPPPPVRHPRTGSGSGVRRKHSDRVPVVDEGDLDPEILNEGVGGSLRGALQGKAEHVVYGPRRTDDPSVLLSSPPAAAALLDASPGSPASGSSGATVKPVAIGIPGTGSSSLPRTPAGAAGVGRDGSLTNAGMGAIGANALMMDPDDTMHPGFGTSARLTSDVIMSTDRMPVLNSPTREEVPDDSPFGDGAQTPAESVEGHGKEAERAEETQTPMQERRELQPSSSSVDGGSGSAGSSTPSRTAGGGEGVRRVTTPQTSFAGAVSSIMAPTPPGEEPKISSPPHPSAAQLPPTTSSPTPPSAAPSDTVQAPPVPDDALPIASESIPSGTSVIASPATSRGTTPTGAVPSPAVLLPPAVFNAPVAAIPIPLLSVPSQTIAQNLLAAAVDLGAGERGVPTLIKWKDEDGQEKGREGRGAKGPKEVYVTGTFANGWKTKIELRKTDASDFSALISLPPGPHRLKFIVDNEWKASKHLPVATDADGNLINYLQVNPVNSKIPATVWSPPPTTPATTSQPLAVPNAQAAAQVAAAAASIPPSSTPNTVARALGGFNPLFWPFAGAEDDDAAVPGAGQAYDADEDDTQWTQEIPSELIQWGEWEAERDAIEAEWYARYPNPTHDTPQPQYPPPPPSAGVQPPSLPAQLEKGPLNHAAYVTQGSGDDNSILPKPDHSVINHLAASPIKGGYLSVGVTTRYKRKFVTIVYYKALSSR</sequence>
<feature type="compositionally biased region" description="Pro residues" evidence="2">
    <location>
        <begin position="363"/>
        <end position="378"/>
    </location>
</feature>
<dbReference type="GO" id="GO:0007165">
    <property type="term" value="P:signal transduction"/>
    <property type="evidence" value="ECO:0007669"/>
    <property type="project" value="TreeGrafter"/>
</dbReference>
<dbReference type="Gene3D" id="6.20.250.60">
    <property type="match status" value="1"/>
</dbReference>
<dbReference type="Pfam" id="PF16561">
    <property type="entry name" value="AMPK1_CBM"/>
    <property type="match status" value="1"/>
</dbReference>
<feature type="region of interest" description="Disordered" evidence="2">
    <location>
        <begin position="1"/>
        <end position="139"/>
    </location>
</feature>
<feature type="region of interest" description="Disordered" evidence="2">
    <location>
        <begin position="705"/>
        <end position="736"/>
    </location>
</feature>
<dbReference type="PANTHER" id="PTHR10343:SF84">
    <property type="entry name" value="5'-AMP-ACTIVATED PROTEIN KINASE SUBUNIT BETA-1"/>
    <property type="match status" value="1"/>
</dbReference>
<dbReference type="Gene3D" id="2.60.40.10">
    <property type="entry name" value="Immunoglobulins"/>
    <property type="match status" value="1"/>
</dbReference>